<reference evidence="1" key="1">
    <citation type="submission" date="2014-09" db="EMBL/GenBank/DDBJ databases">
        <authorList>
            <person name="Magalhaes I.L.F."/>
            <person name="Oliveira U."/>
            <person name="Santos F.R."/>
            <person name="Vidigal T.H.D.A."/>
            <person name="Brescovit A.D."/>
            <person name="Santos A.J."/>
        </authorList>
    </citation>
    <scope>NUCLEOTIDE SEQUENCE</scope>
    <source>
        <tissue evidence="1">Shoot tissue taken approximately 20 cm above the soil surface</tissue>
    </source>
</reference>
<organism evidence="1">
    <name type="scientific">Arundo donax</name>
    <name type="common">Giant reed</name>
    <name type="synonym">Donax arundinaceus</name>
    <dbReference type="NCBI Taxonomy" id="35708"/>
    <lineage>
        <taxon>Eukaryota</taxon>
        <taxon>Viridiplantae</taxon>
        <taxon>Streptophyta</taxon>
        <taxon>Embryophyta</taxon>
        <taxon>Tracheophyta</taxon>
        <taxon>Spermatophyta</taxon>
        <taxon>Magnoliopsida</taxon>
        <taxon>Liliopsida</taxon>
        <taxon>Poales</taxon>
        <taxon>Poaceae</taxon>
        <taxon>PACMAD clade</taxon>
        <taxon>Arundinoideae</taxon>
        <taxon>Arundineae</taxon>
        <taxon>Arundo</taxon>
    </lineage>
</organism>
<evidence type="ECO:0000313" key="1">
    <source>
        <dbReference type="EMBL" id="JAE33250.1"/>
    </source>
</evidence>
<reference evidence="1" key="2">
    <citation type="journal article" date="2015" name="Data Brief">
        <title>Shoot transcriptome of the giant reed, Arundo donax.</title>
        <authorList>
            <person name="Barrero R.A."/>
            <person name="Guerrero F.D."/>
            <person name="Moolhuijzen P."/>
            <person name="Goolsby J.A."/>
            <person name="Tidwell J."/>
            <person name="Bellgard S.E."/>
            <person name="Bellgard M.I."/>
        </authorList>
    </citation>
    <scope>NUCLEOTIDE SEQUENCE</scope>
    <source>
        <tissue evidence="1">Shoot tissue taken approximately 20 cm above the soil surface</tissue>
    </source>
</reference>
<dbReference type="EMBL" id="GBRH01164646">
    <property type="protein sequence ID" value="JAE33250.1"/>
    <property type="molecule type" value="Transcribed_RNA"/>
</dbReference>
<dbReference type="AlphaFoldDB" id="A0A0A9H7T8"/>
<sequence length="25" mass="2724">MPVEVLCICSICHTSLNPSILLPQL</sequence>
<protein>
    <submittedName>
        <fullName evidence="1">Uncharacterized protein</fullName>
    </submittedName>
</protein>
<accession>A0A0A9H7T8</accession>
<proteinExistence type="predicted"/>
<name>A0A0A9H7T8_ARUDO</name>